<evidence type="ECO:0000256" key="6">
    <source>
        <dbReference type="ARBA" id="ARBA00022963"/>
    </source>
</evidence>
<proteinExistence type="inferred from homology"/>
<keyword evidence="7" id="KW-0443">Lipid metabolism</keyword>
<keyword evidence="3" id="KW-0964">Secreted</keyword>
<evidence type="ECO:0000313" key="9">
    <source>
        <dbReference type="Proteomes" id="UP001064489"/>
    </source>
</evidence>
<evidence type="ECO:0000256" key="3">
    <source>
        <dbReference type="ARBA" id="ARBA00022525"/>
    </source>
</evidence>
<reference evidence="8" key="2">
    <citation type="submission" date="2023-02" db="EMBL/GenBank/DDBJ databases">
        <authorList>
            <person name="Swenson N.G."/>
            <person name="Wegrzyn J.L."/>
            <person name="Mcevoy S.L."/>
        </authorList>
    </citation>
    <scope>NUCLEOTIDE SEQUENCE</scope>
    <source>
        <strain evidence="8">91603</strain>
        <tissue evidence="8">Leaf</tissue>
    </source>
</reference>
<protein>
    <submittedName>
        <fullName evidence="8">Uncharacterized protein</fullName>
    </submittedName>
</protein>
<dbReference type="GO" id="GO:0005576">
    <property type="term" value="C:extracellular region"/>
    <property type="evidence" value="ECO:0007669"/>
    <property type="project" value="UniProtKB-SubCell"/>
</dbReference>
<evidence type="ECO:0000256" key="4">
    <source>
        <dbReference type="ARBA" id="ARBA00022729"/>
    </source>
</evidence>
<evidence type="ECO:0000256" key="7">
    <source>
        <dbReference type="ARBA" id="ARBA00023098"/>
    </source>
</evidence>
<dbReference type="GO" id="GO:0016042">
    <property type="term" value="P:lipid catabolic process"/>
    <property type="evidence" value="ECO:0007669"/>
    <property type="project" value="UniProtKB-KW"/>
</dbReference>
<dbReference type="PANTHER" id="PTHR45650:SF8">
    <property type="entry name" value="GDSL ESTERASE_LIPASE"/>
    <property type="match status" value="1"/>
</dbReference>
<evidence type="ECO:0000256" key="2">
    <source>
        <dbReference type="ARBA" id="ARBA00008668"/>
    </source>
</evidence>
<accession>A0AAD5JHK6</accession>
<dbReference type="InterPro" id="IPR036514">
    <property type="entry name" value="SGNH_hydro_sf"/>
</dbReference>
<keyword evidence="9" id="KW-1185">Reference proteome</keyword>
<dbReference type="Pfam" id="PF00657">
    <property type="entry name" value="Lipase_GDSL"/>
    <property type="match status" value="1"/>
</dbReference>
<dbReference type="PANTHER" id="PTHR45650">
    <property type="entry name" value="GDSL-LIKE LIPASE/ACYLHYDROLASE-RELATED"/>
    <property type="match status" value="1"/>
</dbReference>
<dbReference type="InterPro" id="IPR051238">
    <property type="entry name" value="GDSL_esterase/lipase"/>
</dbReference>
<reference evidence="8" key="1">
    <citation type="journal article" date="2022" name="Plant J.">
        <title>Strategies of tolerance reflected in two North American maple genomes.</title>
        <authorList>
            <person name="McEvoy S.L."/>
            <person name="Sezen U.U."/>
            <person name="Trouern-Trend A."/>
            <person name="McMahon S.M."/>
            <person name="Schaberg P.G."/>
            <person name="Yang J."/>
            <person name="Wegrzyn J.L."/>
            <person name="Swenson N.G."/>
        </authorList>
    </citation>
    <scope>NUCLEOTIDE SEQUENCE</scope>
    <source>
        <strain evidence="8">91603</strain>
    </source>
</reference>
<gene>
    <name evidence="8" type="ORF">LWI28_011675</name>
</gene>
<organism evidence="8 9">
    <name type="scientific">Acer negundo</name>
    <name type="common">Box elder</name>
    <dbReference type="NCBI Taxonomy" id="4023"/>
    <lineage>
        <taxon>Eukaryota</taxon>
        <taxon>Viridiplantae</taxon>
        <taxon>Streptophyta</taxon>
        <taxon>Embryophyta</taxon>
        <taxon>Tracheophyta</taxon>
        <taxon>Spermatophyta</taxon>
        <taxon>Magnoliopsida</taxon>
        <taxon>eudicotyledons</taxon>
        <taxon>Gunneridae</taxon>
        <taxon>Pentapetalae</taxon>
        <taxon>rosids</taxon>
        <taxon>malvids</taxon>
        <taxon>Sapindales</taxon>
        <taxon>Sapindaceae</taxon>
        <taxon>Hippocastanoideae</taxon>
        <taxon>Acereae</taxon>
        <taxon>Acer</taxon>
    </lineage>
</organism>
<dbReference type="EMBL" id="JAJSOW010000001">
    <property type="protein sequence ID" value="KAI9200688.1"/>
    <property type="molecule type" value="Genomic_DNA"/>
</dbReference>
<keyword evidence="5" id="KW-0378">Hydrolase</keyword>
<dbReference type="InterPro" id="IPR001087">
    <property type="entry name" value="GDSL"/>
</dbReference>
<comment type="subcellular location">
    <subcellularLocation>
        <location evidence="1">Secreted</location>
    </subcellularLocation>
</comment>
<dbReference type="Proteomes" id="UP001064489">
    <property type="component" value="Chromosome 9"/>
</dbReference>
<keyword evidence="4" id="KW-0732">Signal</keyword>
<dbReference type="SUPFAM" id="SSF52266">
    <property type="entry name" value="SGNH hydrolase"/>
    <property type="match status" value="1"/>
</dbReference>
<evidence type="ECO:0000256" key="1">
    <source>
        <dbReference type="ARBA" id="ARBA00004613"/>
    </source>
</evidence>
<sequence length="503" mass="54975">MTRYPASKFKYPTKYTATAPGHPTTTPTEYVTTTSRYPVTTLGCPTWSGCITIMPKYSAILLSGHLTTMPTCFLAIFSSCYLATPSSGNLTHQYYWATLGTPPYHGPGTSFFFGIGTSVSRFANNIDQQGERDNWRVRFPSSAIMLVVLMIMMSCSPDHHGVVVGAPLVPALFVFGDSLVDNGNNNFLSSISKANYYPYGVDFDFGVPTGRFSNGKNFIDFIARMMGVAYPPPFADPNTVGTRLLGGVNYASAAAGILDESGRHYGQRYSLSQQVLNFESTLNQLRTLMPPSNLTNHLAKSVAVLLIGSNDYINNYLMPSLYPSRSIYTPPQFANLLLNNYARQLIALYSVGLRKFYVAGIGPLGCIPNQRASGQAPQGRCVDSVNQMLGTYNEGLKSVVDQLNKRPGAVFAYGNSYGAAGDILNNPENFGFSVIDRGCCGVGRDLRQVTCLPFAIPCPNRNQYLFWDAFHPTEAANAILANRAFYGSPSDAYPFNIQTMILQ</sequence>
<evidence type="ECO:0000313" key="8">
    <source>
        <dbReference type="EMBL" id="KAI9200688.1"/>
    </source>
</evidence>
<comment type="similarity">
    <text evidence="2">Belongs to the 'GDSL' lipolytic enzyme family.</text>
</comment>
<keyword evidence="6" id="KW-0442">Lipid degradation</keyword>
<name>A0AAD5JHK6_ACENE</name>
<dbReference type="InterPro" id="IPR035669">
    <property type="entry name" value="SGNH_plant_lipase-like"/>
</dbReference>
<dbReference type="GO" id="GO:0016788">
    <property type="term" value="F:hydrolase activity, acting on ester bonds"/>
    <property type="evidence" value="ECO:0007669"/>
    <property type="project" value="InterPro"/>
</dbReference>
<dbReference type="AlphaFoldDB" id="A0AAD5JHK6"/>
<dbReference type="Gene3D" id="3.40.50.1110">
    <property type="entry name" value="SGNH hydrolase"/>
    <property type="match status" value="1"/>
</dbReference>
<dbReference type="CDD" id="cd01837">
    <property type="entry name" value="SGNH_plant_lipase_like"/>
    <property type="match status" value="1"/>
</dbReference>
<evidence type="ECO:0000256" key="5">
    <source>
        <dbReference type="ARBA" id="ARBA00022801"/>
    </source>
</evidence>
<comment type="caution">
    <text evidence="8">The sequence shown here is derived from an EMBL/GenBank/DDBJ whole genome shotgun (WGS) entry which is preliminary data.</text>
</comment>